<comment type="catalytic activity">
    <reaction evidence="3">
        <text>an S-substituted glutathione + H2O = an S-substituted L-cysteinylglycine + L-glutamate</text>
        <dbReference type="Rhea" id="RHEA:59468"/>
        <dbReference type="ChEBI" id="CHEBI:15377"/>
        <dbReference type="ChEBI" id="CHEBI:29985"/>
        <dbReference type="ChEBI" id="CHEBI:90779"/>
        <dbReference type="ChEBI" id="CHEBI:143103"/>
        <dbReference type="EC" id="3.4.19.13"/>
    </reaction>
</comment>
<evidence type="ECO:0000313" key="5">
    <source>
        <dbReference type="Proteomes" id="UP000012174"/>
    </source>
</evidence>
<dbReference type="GO" id="GO:0103068">
    <property type="term" value="F:leukotriene C4 gamma-glutamyl transferase activity"/>
    <property type="evidence" value="ECO:0007669"/>
    <property type="project" value="UniProtKB-EC"/>
</dbReference>
<evidence type="ECO:0000256" key="2">
    <source>
        <dbReference type="PIRSR" id="PIRSR600101-2"/>
    </source>
</evidence>
<dbReference type="EMBL" id="KB706721">
    <property type="protein sequence ID" value="EMR66047.1"/>
    <property type="molecule type" value="Genomic_DNA"/>
</dbReference>
<dbReference type="EC" id="2.3.2.2" evidence="3"/>
<protein>
    <recommendedName>
        <fullName evidence="3">Glutathione hydrolase</fullName>
        <ecNumber evidence="3">2.3.2.2</ecNumber>
        <ecNumber evidence="3">3.4.19.13</ecNumber>
    </recommendedName>
    <alternativeName>
        <fullName evidence="3">Gamma-glutamyltransferase</fullName>
    </alternativeName>
    <alternativeName>
        <fullName evidence="3">Gamma-glutamyltranspeptidase</fullName>
    </alternativeName>
</protein>
<feature type="binding site" evidence="2">
    <location>
        <begin position="435"/>
        <end position="436"/>
    </location>
    <ligand>
        <name>L-glutamate</name>
        <dbReference type="ChEBI" id="CHEBI:29985"/>
    </ligand>
</feature>
<dbReference type="InterPro" id="IPR043138">
    <property type="entry name" value="GGT_lsub"/>
</dbReference>
<comment type="function">
    <text evidence="3">Cleaves the gamma-glutamyl peptide bond of glutathione and glutathione conjugates.</text>
</comment>
<feature type="active site" description="Nucleophile" evidence="1">
    <location>
        <position position="365"/>
    </location>
</feature>
<feature type="binding site" evidence="2">
    <location>
        <begin position="383"/>
        <end position="385"/>
    </location>
    <ligand>
        <name>L-glutamate</name>
        <dbReference type="ChEBI" id="CHEBI:29985"/>
    </ligand>
</feature>
<dbReference type="UniPathway" id="UPA00204"/>
<dbReference type="PRINTS" id="PR01210">
    <property type="entry name" value="GGTRANSPTASE"/>
</dbReference>
<evidence type="ECO:0000256" key="1">
    <source>
        <dbReference type="PIRSR" id="PIRSR600101-1"/>
    </source>
</evidence>
<name>M7SPA6_EUTLA</name>
<dbReference type="NCBIfam" id="TIGR00066">
    <property type="entry name" value="g_glut_trans"/>
    <property type="match status" value="1"/>
</dbReference>
<dbReference type="Gene3D" id="3.60.20.40">
    <property type="match status" value="1"/>
</dbReference>
<sequence length="567" mass="60567">MTSPTSWLSTEQTVLQPLGSSSGGRKGAVASESKVCSQIGIDLLASGGNAVDAWVGTQLCVGVIGTHHSGLGGGGFSLIRDRDGSYIVIDYREAAPAAAFEDMYKDNVEGSVFGGLAAAVPGDLKGLDYAHKRFGSLPWESVVTPAARVAREGFLVTEDIVRYMTSAMKMAGWDFLIEDPSWAQDFAPHGTLVKLGDLMTRKRYAETLQRVAEYGADEFYTGAMANATIAAVQGQNGTMTVDDLASYQVIVRKPISTTYRGYKLYTTSAPSSGAVCLSILKTMEGYDSSETNLTLHRFDEAMRFAYGAHQAMGDPAYVDDVDSLETAMLDADAAAKIRQRILDNSTQPVSHYDPKRVYSAESHGTSHVVTSDSSGLAVSSTTTVNTLYGSLLVVPETGVVLNNEMNDFSIPGRRNEFGYEPAPANYIRGGKRPMSSITPVIVELIDTSSSVGSDASKSNKLVAVIGAAGGSRIISATTQVLYHILQRGTSLHSAIAEPRFHDQLMPNKAVFEYSFDNSTVASMEEKGHEIAWMPEGSSAVQGIRVNSDGTFDAVGETRQKNSGGLTL</sequence>
<dbReference type="PANTHER" id="PTHR11686">
    <property type="entry name" value="GAMMA GLUTAMYL TRANSPEPTIDASE"/>
    <property type="match status" value="1"/>
</dbReference>
<reference evidence="5" key="1">
    <citation type="journal article" date="2013" name="Genome Announc.">
        <title>Draft genome sequence of the grapevine dieback fungus Eutypa lata UCR-EL1.</title>
        <authorList>
            <person name="Blanco-Ulate B."/>
            <person name="Rolshausen P.E."/>
            <person name="Cantu D."/>
        </authorList>
    </citation>
    <scope>NUCLEOTIDE SEQUENCE [LARGE SCALE GENOMIC DNA]</scope>
    <source>
        <strain evidence="5">UCR-EL1</strain>
    </source>
</reference>
<dbReference type="InterPro" id="IPR043137">
    <property type="entry name" value="GGT_ssub_C"/>
</dbReference>
<dbReference type="Proteomes" id="UP000012174">
    <property type="component" value="Unassembled WGS sequence"/>
</dbReference>
<dbReference type="Gene3D" id="1.10.246.130">
    <property type="match status" value="1"/>
</dbReference>
<dbReference type="OMA" id="SFWPRTW"/>
<comment type="catalytic activity">
    <reaction evidence="3">
        <text>glutathione + H2O = L-cysteinylglycine + L-glutamate</text>
        <dbReference type="Rhea" id="RHEA:28807"/>
        <dbReference type="ChEBI" id="CHEBI:15377"/>
        <dbReference type="ChEBI" id="CHEBI:29985"/>
        <dbReference type="ChEBI" id="CHEBI:57925"/>
        <dbReference type="ChEBI" id="CHEBI:61694"/>
        <dbReference type="EC" id="3.4.19.13"/>
    </reaction>
</comment>
<dbReference type="EC" id="3.4.19.13" evidence="3"/>
<evidence type="ECO:0000256" key="3">
    <source>
        <dbReference type="RuleBase" id="RU368068"/>
    </source>
</evidence>
<dbReference type="AlphaFoldDB" id="M7SPA6"/>
<dbReference type="FunFam" id="1.10.246.130:FF:000001">
    <property type="entry name" value="Gamma-glutamyltransferase 5 isoform 1"/>
    <property type="match status" value="1"/>
</dbReference>
<gene>
    <name evidence="4" type="ORF">UCREL1_6974</name>
</gene>
<dbReference type="PANTHER" id="PTHR11686:SF62">
    <property type="entry name" value="GLUTATHIONE HYDROLASE"/>
    <property type="match status" value="1"/>
</dbReference>
<comment type="catalytic activity">
    <reaction evidence="3">
        <text>an N-terminal (5-L-glutamyl)-[peptide] + an alpha-amino acid = 5-L-glutamyl amino acid + an N-terminal L-alpha-aminoacyl-[peptide]</text>
        <dbReference type="Rhea" id="RHEA:23904"/>
        <dbReference type="Rhea" id="RHEA-COMP:9780"/>
        <dbReference type="Rhea" id="RHEA-COMP:9795"/>
        <dbReference type="ChEBI" id="CHEBI:77644"/>
        <dbReference type="ChEBI" id="CHEBI:78597"/>
        <dbReference type="ChEBI" id="CHEBI:78599"/>
        <dbReference type="ChEBI" id="CHEBI:78608"/>
        <dbReference type="EC" id="2.3.2.2"/>
    </reaction>
</comment>
<dbReference type="KEGG" id="ela:UCREL1_6974"/>
<keyword evidence="5" id="KW-1185">Reference proteome</keyword>
<feature type="binding site" evidence="2">
    <location>
        <position position="92"/>
    </location>
    <ligand>
        <name>L-glutamate</name>
        <dbReference type="ChEBI" id="CHEBI:29985"/>
    </ligand>
</feature>
<dbReference type="STRING" id="1287681.M7SPA6"/>
<dbReference type="SUPFAM" id="SSF56235">
    <property type="entry name" value="N-terminal nucleophile aminohydrolases (Ntn hydrolases)"/>
    <property type="match status" value="1"/>
</dbReference>
<keyword evidence="3" id="KW-0378">Hydrolase</keyword>
<dbReference type="Pfam" id="PF01019">
    <property type="entry name" value="G_glu_transpept"/>
    <property type="match status" value="1"/>
</dbReference>
<dbReference type="GO" id="GO:0005886">
    <property type="term" value="C:plasma membrane"/>
    <property type="evidence" value="ECO:0007669"/>
    <property type="project" value="TreeGrafter"/>
</dbReference>
<dbReference type="GO" id="GO:0036374">
    <property type="term" value="F:glutathione hydrolase activity"/>
    <property type="evidence" value="ECO:0007669"/>
    <property type="project" value="UniProtKB-UniRule"/>
</dbReference>
<dbReference type="HOGENOM" id="CLU_014813_4_0_1"/>
<dbReference type="GO" id="GO:0006751">
    <property type="term" value="P:glutathione catabolic process"/>
    <property type="evidence" value="ECO:0007669"/>
    <property type="project" value="UniProtKB-UniRule"/>
</dbReference>
<evidence type="ECO:0000313" key="4">
    <source>
        <dbReference type="EMBL" id="EMR66047.1"/>
    </source>
</evidence>
<comment type="pathway">
    <text evidence="3">Sulfur metabolism; glutathione metabolism.</text>
</comment>
<organism evidence="4 5">
    <name type="scientific">Eutypa lata (strain UCR-EL1)</name>
    <name type="common">Grapevine dieback disease fungus</name>
    <name type="synonym">Eutypa armeniacae</name>
    <dbReference type="NCBI Taxonomy" id="1287681"/>
    <lineage>
        <taxon>Eukaryota</taxon>
        <taxon>Fungi</taxon>
        <taxon>Dikarya</taxon>
        <taxon>Ascomycota</taxon>
        <taxon>Pezizomycotina</taxon>
        <taxon>Sordariomycetes</taxon>
        <taxon>Xylariomycetidae</taxon>
        <taxon>Xylariales</taxon>
        <taxon>Diatrypaceae</taxon>
        <taxon>Eutypa</taxon>
    </lineage>
</organism>
<dbReference type="InterPro" id="IPR029055">
    <property type="entry name" value="Ntn_hydrolases_N"/>
</dbReference>
<feature type="binding site" evidence="2">
    <location>
        <position position="407"/>
    </location>
    <ligand>
        <name>L-glutamate</name>
        <dbReference type="ChEBI" id="CHEBI:29985"/>
    </ligand>
</feature>
<dbReference type="OrthoDB" id="1081007at2759"/>
<keyword evidence="3" id="KW-0012">Acyltransferase</keyword>
<accession>M7SPA6</accession>
<dbReference type="eggNOG" id="KOG2410">
    <property type="taxonomic scope" value="Eukaryota"/>
</dbReference>
<dbReference type="InterPro" id="IPR000101">
    <property type="entry name" value="GGT_peptidase"/>
</dbReference>
<proteinExistence type="predicted"/>
<keyword evidence="3" id="KW-0808">Transferase</keyword>
<feature type="binding site" evidence="2">
    <location>
        <position position="470"/>
    </location>
    <ligand>
        <name>L-glutamate</name>
        <dbReference type="ChEBI" id="CHEBI:29985"/>
    </ligand>
</feature>